<feature type="region of interest" description="Disordered" evidence="1">
    <location>
        <begin position="1"/>
        <end position="22"/>
    </location>
</feature>
<dbReference type="PANTHER" id="PTHR35131:SF2">
    <property type="entry name" value="GAG-POL POLYPROTEIN"/>
    <property type="match status" value="1"/>
</dbReference>
<gene>
    <name evidence="2" type="ORF">TCM_030967</name>
</gene>
<dbReference type="eggNOG" id="ENOG502S5VA">
    <property type="taxonomic scope" value="Eukaryota"/>
</dbReference>
<feature type="region of interest" description="Disordered" evidence="1">
    <location>
        <begin position="151"/>
        <end position="172"/>
    </location>
</feature>
<proteinExistence type="predicted"/>
<evidence type="ECO:0000256" key="1">
    <source>
        <dbReference type="SAM" id="MobiDB-lite"/>
    </source>
</evidence>
<dbReference type="HOGENOM" id="CLU_1221527_0_0_1"/>
<dbReference type="Proteomes" id="UP000026915">
    <property type="component" value="Chromosome 7"/>
</dbReference>
<accession>A0A061F6W6</accession>
<dbReference type="PANTHER" id="PTHR35131">
    <property type="entry name" value="EXPRESSED PROTEIN"/>
    <property type="match status" value="1"/>
</dbReference>
<feature type="compositionally biased region" description="Basic and acidic residues" evidence="1">
    <location>
        <begin position="151"/>
        <end position="160"/>
    </location>
</feature>
<evidence type="ECO:0000313" key="2">
    <source>
        <dbReference type="EMBL" id="EOY12457.1"/>
    </source>
</evidence>
<evidence type="ECO:0000313" key="3">
    <source>
        <dbReference type="Proteomes" id="UP000026915"/>
    </source>
</evidence>
<sequence>MPGKHSSCLPDLTSPSSADSSLPILASKDMKKESHHLILQPDKNLTLFTLDKEHEAKNSCGDTRYKAKHQMAQSERTFTIKTTTPRTTSLHLQASLNPIRQSMHRSKTSAKKVPDEMAAHPPVEIGTRGTVGSLVMLEIEYFSRLELSCRDSSEKPHPNVRDFASSSSHSRPIVGPVVATQKKKKKIGGSKLLPSMCSMVEISENRPVGFSGFGYRNLKSDVKKLQV</sequence>
<dbReference type="Gramene" id="EOY12457">
    <property type="protein sequence ID" value="EOY12457"/>
    <property type="gene ID" value="TCM_030967"/>
</dbReference>
<organism evidence="2 3">
    <name type="scientific">Theobroma cacao</name>
    <name type="common">Cacao</name>
    <name type="synonym">Cocoa</name>
    <dbReference type="NCBI Taxonomy" id="3641"/>
    <lineage>
        <taxon>Eukaryota</taxon>
        <taxon>Viridiplantae</taxon>
        <taxon>Streptophyta</taxon>
        <taxon>Embryophyta</taxon>
        <taxon>Tracheophyta</taxon>
        <taxon>Spermatophyta</taxon>
        <taxon>Magnoliopsida</taxon>
        <taxon>eudicotyledons</taxon>
        <taxon>Gunneridae</taxon>
        <taxon>Pentapetalae</taxon>
        <taxon>rosids</taxon>
        <taxon>malvids</taxon>
        <taxon>Malvales</taxon>
        <taxon>Malvaceae</taxon>
        <taxon>Byttnerioideae</taxon>
        <taxon>Theobroma</taxon>
    </lineage>
</organism>
<keyword evidence="3" id="KW-1185">Reference proteome</keyword>
<dbReference type="EMBL" id="CM001885">
    <property type="protein sequence ID" value="EOY12457.1"/>
    <property type="molecule type" value="Genomic_DNA"/>
</dbReference>
<protein>
    <submittedName>
        <fullName evidence="2">Uncharacterized protein</fullName>
    </submittedName>
</protein>
<dbReference type="AlphaFoldDB" id="A0A061F6W6"/>
<name>A0A061F6W6_THECC</name>
<reference evidence="2 3" key="1">
    <citation type="journal article" date="2013" name="Genome Biol.">
        <title>The genome sequence of the most widely cultivated cacao type and its use to identify candidate genes regulating pod color.</title>
        <authorList>
            <person name="Motamayor J.C."/>
            <person name="Mockaitis K."/>
            <person name="Schmutz J."/>
            <person name="Haiminen N."/>
            <person name="Iii D.L."/>
            <person name="Cornejo O."/>
            <person name="Findley S.D."/>
            <person name="Zheng P."/>
            <person name="Utro F."/>
            <person name="Royaert S."/>
            <person name="Saski C."/>
            <person name="Jenkins J."/>
            <person name="Podicheti R."/>
            <person name="Zhao M."/>
            <person name="Scheffler B.E."/>
            <person name="Stack J.C."/>
            <person name="Feltus F.A."/>
            <person name="Mustiga G.M."/>
            <person name="Amores F."/>
            <person name="Phillips W."/>
            <person name="Marelli J.P."/>
            <person name="May G.D."/>
            <person name="Shapiro H."/>
            <person name="Ma J."/>
            <person name="Bustamante C.D."/>
            <person name="Schnell R.J."/>
            <person name="Main D."/>
            <person name="Gilbert D."/>
            <person name="Parida L."/>
            <person name="Kuhn D.N."/>
        </authorList>
    </citation>
    <scope>NUCLEOTIDE SEQUENCE [LARGE SCALE GENOMIC DNA]</scope>
    <source>
        <strain evidence="3">cv. Matina 1-6</strain>
    </source>
</reference>
<dbReference type="InParanoid" id="A0A061F6W6"/>